<reference evidence="2 3" key="1">
    <citation type="journal article" date="2018" name="Evol. Lett.">
        <title>Horizontal gene cluster transfer increased hallucinogenic mushroom diversity.</title>
        <authorList>
            <person name="Reynolds H.T."/>
            <person name="Vijayakumar V."/>
            <person name="Gluck-Thaler E."/>
            <person name="Korotkin H.B."/>
            <person name="Matheny P.B."/>
            <person name="Slot J.C."/>
        </authorList>
    </citation>
    <scope>NUCLEOTIDE SEQUENCE [LARGE SCALE GENOMIC DNA]</scope>
    <source>
        <strain evidence="2 3">2631</strain>
    </source>
</reference>
<gene>
    <name evidence="2" type="ORF">CVT25_006334</name>
</gene>
<keyword evidence="3" id="KW-1185">Reference proteome</keyword>
<dbReference type="STRING" id="93625.A0A409X3T1"/>
<evidence type="ECO:0000313" key="2">
    <source>
        <dbReference type="EMBL" id="PPQ85412.1"/>
    </source>
</evidence>
<protein>
    <recommendedName>
        <fullName evidence="1">CxC2-like cysteine cluster KDZ transposase-associated domain-containing protein</fullName>
    </recommendedName>
</protein>
<accession>A0A409X3T1</accession>
<sequence length="337" mass="37906">MDNIDKNNPDASETSRKKRACTAADDPLKEWVEHDRECDLQEILRLDGQGDYARYPHCYKCNSQEAVYQCVDCDQIDMFCGGCVVKNHAVNPLHCIQVYLIAPGAYIIQTDVLFNKNGTPSTLSTQTLGLCVQLGHVTSQKCVNPWASPGDSFVINSNGIHEISLDFCDLSTIQVSKQFHLTAFESKLSSYEFYNSLAWSSDNTGLYNDKHTDLVWITQDCYNEFMCMYQKWTNLVMEKHTGRGHDLLHSLELTEPGECALLCPTCPPPGKNLLLGWEDEPPEKGSVNYFMFPNYSDILLVGFMGSFLPSTQIFDSPGDMFQQMSMIQVLVMAGHSL</sequence>
<dbReference type="Pfam" id="PF18803">
    <property type="entry name" value="CxC2"/>
    <property type="match status" value="1"/>
</dbReference>
<evidence type="ECO:0000313" key="3">
    <source>
        <dbReference type="Proteomes" id="UP000283269"/>
    </source>
</evidence>
<name>A0A409X3T1_PSICY</name>
<dbReference type="CDD" id="cd19757">
    <property type="entry name" value="Bbox1"/>
    <property type="match status" value="1"/>
</dbReference>
<dbReference type="InterPro" id="IPR041457">
    <property type="entry name" value="CxC2_KDZ-assoc"/>
</dbReference>
<evidence type="ECO:0000259" key="1">
    <source>
        <dbReference type="Pfam" id="PF18803"/>
    </source>
</evidence>
<dbReference type="Proteomes" id="UP000283269">
    <property type="component" value="Unassembled WGS sequence"/>
</dbReference>
<dbReference type="AlphaFoldDB" id="A0A409X3T1"/>
<organism evidence="2 3">
    <name type="scientific">Psilocybe cyanescens</name>
    <dbReference type="NCBI Taxonomy" id="93625"/>
    <lineage>
        <taxon>Eukaryota</taxon>
        <taxon>Fungi</taxon>
        <taxon>Dikarya</taxon>
        <taxon>Basidiomycota</taxon>
        <taxon>Agaricomycotina</taxon>
        <taxon>Agaricomycetes</taxon>
        <taxon>Agaricomycetidae</taxon>
        <taxon>Agaricales</taxon>
        <taxon>Agaricineae</taxon>
        <taxon>Strophariaceae</taxon>
        <taxon>Psilocybe</taxon>
    </lineage>
</organism>
<proteinExistence type="predicted"/>
<feature type="domain" description="CxC2-like cysteine cluster KDZ transposase-associated" evidence="1">
    <location>
        <begin position="126"/>
        <end position="171"/>
    </location>
</feature>
<dbReference type="EMBL" id="NHYD01002717">
    <property type="protein sequence ID" value="PPQ85412.1"/>
    <property type="molecule type" value="Genomic_DNA"/>
</dbReference>
<comment type="caution">
    <text evidence="2">The sequence shown here is derived from an EMBL/GenBank/DDBJ whole genome shotgun (WGS) entry which is preliminary data.</text>
</comment>
<dbReference type="OrthoDB" id="2682806at2759"/>
<dbReference type="InParanoid" id="A0A409X3T1"/>